<evidence type="ECO:0000256" key="2">
    <source>
        <dbReference type="ARBA" id="ARBA00004123"/>
    </source>
</evidence>
<name>A0A1Q3BKL1_CEPFO</name>
<dbReference type="AlphaFoldDB" id="A0A1Q3BKL1"/>
<evidence type="ECO:0000256" key="4">
    <source>
        <dbReference type="ARBA" id="ARBA00022670"/>
    </source>
</evidence>
<feature type="active site" evidence="11">
    <location>
        <position position="151"/>
    </location>
</feature>
<keyword evidence="5" id="KW-0833">Ubl conjugation pathway</keyword>
<evidence type="ECO:0000256" key="3">
    <source>
        <dbReference type="ARBA" id="ARBA00012759"/>
    </source>
</evidence>
<keyword evidence="4" id="KW-0645">Protease</keyword>
<comment type="caution">
    <text evidence="14">The sequence shown here is derived from an EMBL/GenBank/DDBJ whole genome shotgun (WGS) entry which is preliminary data.</text>
</comment>
<feature type="active site" evidence="11">
    <location>
        <position position="136"/>
    </location>
</feature>
<reference evidence="15" key="1">
    <citation type="submission" date="2016-04" db="EMBL/GenBank/DDBJ databases">
        <title>Cephalotus genome sequencing.</title>
        <authorList>
            <person name="Fukushima K."/>
            <person name="Hasebe M."/>
            <person name="Fang X."/>
        </authorList>
    </citation>
    <scope>NUCLEOTIDE SEQUENCE [LARGE SCALE GENOMIC DNA]</scope>
    <source>
        <strain evidence="15">cv. St1</strain>
    </source>
</reference>
<dbReference type="STRING" id="3775.A0A1Q3BKL1"/>
<evidence type="ECO:0000259" key="13">
    <source>
        <dbReference type="PROSITE" id="PS50957"/>
    </source>
</evidence>
<dbReference type="OrthoDB" id="10063692at2759"/>
<dbReference type="FunCoup" id="A0A1Q3BKL1">
    <property type="interactions" value="2020"/>
</dbReference>
<dbReference type="Proteomes" id="UP000187406">
    <property type="component" value="Unassembled WGS sequence"/>
</dbReference>
<dbReference type="PROSITE" id="PS50957">
    <property type="entry name" value="JOSEPHIN"/>
    <property type="match status" value="1"/>
</dbReference>
<feature type="active site" evidence="11">
    <location>
        <position position="20"/>
    </location>
</feature>
<evidence type="ECO:0000256" key="5">
    <source>
        <dbReference type="ARBA" id="ARBA00022786"/>
    </source>
</evidence>
<feature type="compositionally biased region" description="Polar residues" evidence="12">
    <location>
        <begin position="286"/>
        <end position="295"/>
    </location>
</feature>
<evidence type="ECO:0000256" key="1">
    <source>
        <dbReference type="ARBA" id="ARBA00000707"/>
    </source>
</evidence>
<organism evidence="14 15">
    <name type="scientific">Cephalotus follicularis</name>
    <name type="common">Albany pitcher plant</name>
    <dbReference type="NCBI Taxonomy" id="3775"/>
    <lineage>
        <taxon>Eukaryota</taxon>
        <taxon>Viridiplantae</taxon>
        <taxon>Streptophyta</taxon>
        <taxon>Embryophyta</taxon>
        <taxon>Tracheophyta</taxon>
        <taxon>Spermatophyta</taxon>
        <taxon>Magnoliopsida</taxon>
        <taxon>eudicotyledons</taxon>
        <taxon>Gunneridae</taxon>
        <taxon>Pentapetalae</taxon>
        <taxon>rosids</taxon>
        <taxon>fabids</taxon>
        <taxon>Oxalidales</taxon>
        <taxon>Cephalotaceae</taxon>
        <taxon>Cephalotus</taxon>
    </lineage>
</organism>
<evidence type="ECO:0000313" key="15">
    <source>
        <dbReference type="Proteomes" id="UP000187406"/>
    </source>
</evidence>
<keyword evidence="10" id="KW-0539">Nucleus</keyword>
<feature type="domain" description="Josephin" evidence="13">
    <location>
        <begin position="7"/>
        <end position="197"/>
    </location>
</feature>
<dbReference type="InParanoid" id="A0A1Q3BKL1"/>
<dbReference type="GO" id="GO:0006508">
    <property type="term" value="P:proteolysis"/>
    <property type="evidence" value="ECO:0007669"/>
    <property type="project" value="UniProtKB-KW"/>
</dbReference>
<keyword evidence="6 11" id="KW-0378">Hydrolase</keyword>
<gene>
    <name evidence="14" type="ORF">CFOL_v3_12044</name>
</gene>
<dbReference type="GO" id="GO:0004843">
    <property type="term" value="F:cysteine-type deubiquitinase activity"/>
    <property type="evidence" value="ECO:0007669"/>
    <property type="project" value="UniProtKB-EC"/>
</dbReference>
<protein>
    <recommendedName>
        <fullName evidence="3">ubiquitinyl hydrolase 1</fullName>
        <ecNumber evidence="3">3.4.19.12</ecNumber>
    </recommendedName>
</protein>
<comment type="subcellular location">
    <subcellularLocation>
        <location evidence="2">Nucleus</location>
    </subcellularLocation>
</comment>
<feature type="region of interest" description="Disordered" evidence="12">
    <location>
        <begin position="279"/>
        <end position="302"/>
    </location>
</feature>
<dbReference type="FunFam" id="3.90.70.40:FF:000004">
    <property type="entry name" value="ataxin-3 homolog"/>
    <property type="match status" value="1"/>
</dbReference>
<dbReference type="EC" id="3.4.19.12" evidence="3"/>
<evidence type="ECO:0000256" key="7">
    <source>
        <dbReference type="ARBA" id="ARBA00022807"/>
    </source>
</evidence>
<accession>A0A1Q3BKL1</accession>
<dbReference type="GO" id="GO:0016579">
    <property type="term" value="P:protein deubiquitination"/>
    <property type="evidence" value="ECO:0007669"/>
    <property type="project" value="InterPro"/>
</dbReference>
<dbReference type="InterPro" id="IPR033865">
    <property type="entry name" value="Ataxin-3"/>
</dbReference>
<dbReference type="PANTHER" id="PTHR14159:SF0">
    <property type="entry name" value="ATAXIN-3-RELATED"/>
    <property type="match status" value="1"/>
</dbReference>
<comment type="catalytic activity">
    <reaction evidence="1">
        <text>Thiol-dependent hydrolysis of ester, thioester, amide, peptide and isopeptide bonds formed by the C-terminal Gly of ubiquitin (a 76-residue protein attached to proteins as an intracellular targeting signal).</text>
        <dbReference type="EC" id="3.4.19.12"/>
    </reaction>
</comment>
<evidence type="ECO:0000313" key="14">
    <source>
        <dbReference type="EMBL" id="GAV68541.1"/>
    </source>
</evidence>
<dbReference type="GO" id="GO:0005634">
    <property type="term" value="C:nucleus"/>
    <property type="evidence" value="ECO:0007669"/>
    <property type="project" value="UniProtKB-SubCell"/>
</dbReference>
<dbReference type="PRINTS" id="PR01233">
    <property type="entry name" value="JOSEPHIN"/>
</dbReference>
<evidence type="ECO:0000256" key="11">
    <source>
        <dbReference type="PROSITE-ProRule" id="PRU00331"/>
    </source>
</evidence>
<dbReference type="Gene3D" id="1.10.287.10">
    <property type="entry name" value="S15/NS1, RNA-binding"/>
    <property type="match status" value="1"/>
</dbReference>
<evidence type="ECO:0000256" key="8">
    <source>
        <dbReference type="ARBA" id="ARBA00023015"/>
    </source>
</evidence>
<sequence>MEGVSNGGMLYHEVQESKLCAVHCVNTVLQGPFFSEFDLAALASDLDLKERQMMMMPQAATATATAPAAPAADLSGDFLAEESHNVSLGGDFSIQVLEKALEVWDLQVIPLDCPVAEPAQVDPVMENAFICHLHNHWFCIRKVNGEWYNFDSLYAAPQHLSKFALSAYLDSLKGFGWSIFLVRGNFPTECPILSSEASNGYGQWLSPEDAERITKSCNSGQSSRKPNLFQGHSDQSSFGETELLSDMEDEDLKAAIAASLLDSSPPIASAAIAASLLDSSPPVTSAEGSTQNENQNSEEKIS</sequence>
<evidence type="ECO:0000256" key="12">
    <source>
        <dbReference type="SAM" id="MobiDB-lite"/>
    </source>
</evidence>
<keyword evidence="8" id="KW-0805">Transcription regulation</keyword>
<dbReference type="SMART" id="SM01246">
    <property type="entry name" value="Josephin"/>
    <property type="match status" value="1"/>
</dbReference>
<evidence type="ECO:0000256" key="6">
    <source>
        <dbReference type="ARBA" id="ARBA00022801"/>
    </source>
</evidence>
<keyword evidence="9" id="KW-0804">Transcription</keyword>
<evidence type="ECO:0000256" key="9">
    <source>
        <dbReference type="ARBA" id="ARBA00023163"/>
    </source>
</evidence>
<dbReference type="Pfam" id="PF02099">
    <property type="entry name" value="Josephin"/>
    <property type="match status" value="1"/>
</dbReference>
<keyword evidence="7" id="KW-0788">Thiol protease</keyword>
<dbReference type="Gene3D" id="3.90.70.40">
    <property type="match status" value="1"/>
</dbReference>
<keyword evidence="15" id="KW-1185">Reference proteome</keyword>
<dbReference type="EMBL" id="BDDD01000638">
    <property type="protein sequence ID" value="GAV68541.1"/>
    <property type="molecule type" value="Genomic_DNA"/>
</dbReference>
<evidence type="ECO:0000256" key="10">
    <source>
        <dbReference type="ARBA" id="ARBA00023242"/>
    </source>
</evidence>
<feature type="region of interest" description="Disordered" evidence="12">
    <location>
        <begin position="215"/>
        <end position="236"/>
    </location>
</feature>
<dbReference type="PANTHER" id="PTHR14159">
    <property type="entry name" value="ATAXIN-3-RELATED"/>
    <property type="match status" value="1"/>
</dbReference>
<dbReference type="InterPro" id="IPR006155">
    <property type="entry name" value="Josephin"/>
</dbReference>
<proteinExistence type="predicted"/>